<organism evidence="2 3">
    <name type="scientific">Desmospora profundinema</name>
    <dbReference type="NCBI Taxonomy" id="1571184"/>
    <lineage>
        <taxon>Bacteria</taxon>
        <taxon>Bacillati</taxon>
        <taxon>Bacillota</taxon>
        <taxon>Bacilli</taxon>
        <taxon>Bacillales</taxon>
        <taxon>Thermoactinomycetaceae</taxon>
        <taxon>Desmospora</taxon>
    </lineage>
</organism>
<dbReference type="Proteomes" id="UP001185012">
    <property type="component" value="Unassembled WGS sequence"/>
</dbReference>
<accession>A0ABU1INN5</accession>
<proteinExistence type="inferred from homology"/>
<comment type="similarity">
    <text evidence="1">Belongs to the fructosamine kinase family.</text>
</comment>
<protein>
    <submittedName>
        <fullName evidence="2">Fructosamine-3-kinase</fullName>
    </submittedName>
</protein>
<reference evidence="2 3" key="1">
    <citation type="submission" date="2023-07" db="EMBL/GenBank/DDBJ databases">
        <title>Genomic Encyclopedia of Type Strains, Phase IV (KMG-IV): sequencing the most valuable type-strain genomes for metagenomic binning, comparative biology and taxonomic classification.</title>
        <authorList>
            <person name="Goeker M."/>
        </authorList>
    </citation>
    <scope>NUCLEOTIDE SEQUENCE [LARGE SCALE GENOMIC DNA]</scope>
    <source>
        <strain evidence="2 3">DSM 45903</strain>
    </source>
</reference>
<name>A0ABU1INN5_9BACL</name>
<comment type="caution">
    <text evidence="2">The sequence shown here is derived from an EMBL/GenBank/DDBJ whole genome shotgun (WGS) entry which is preliminary data.</text>
</comment>
<dbReference type="Pfam" id="PF03881">
    <property type="entry name" value="Fructosamin_kin"/>
    <property type="match status" value="1"/>
</dbReference>
<gene>
    <name evidence="2" type="ORF">JOE21_002402</name>
</gene>
<dbReference type="InterPro" id="IPR016477">
    <property type="entry name" value="Fructo-/Ketosamine-3-kinase"/>
</dbReference>
<sequence length="310" mass="35891">MPWHRTGNQGEGNRLMPTRETIETILRKRLGPNLSVKGITPVSGGDMNDAFRVETTKSVWFLKMHAHAPYGFFDAEWDGLEALRTAASLLRIPHVQKAEERDGEWPAWLLMEWIHPGEPGPRTAEVLGQGLAELHRFTASAFGWQADNFIGILLQPNTRTDHWPSFWRDQRLLPQFRLAEKRNRLPSERYRRLERLMDRLDHWLDTSDAVPSLLHGDLWGGNWLVDTDGRPCLIDPAAYHGHREVDLAMTELFGGFPKTFHHAYREAYPVDPGYEERRPLYQLYYLLVHLNLFGEGYGESVDRILRRYAG</sequence>
<dbReference type="RefSeq" id="WP_309866221.1">
    <property type="nucleotide sequence ID" value="NZ_JAVDQG010000005.1"/>
</dbReference>
<dbReference type="Gene3D" id="3.90.1200.10">
    <property type="match status" value="1"/>
</dbReference>
<dbReference type="PIRSF" id="PIRSF006221">
    <property type="entry name" value="Ketosamine-3-kinase"/>
    <property type="match status" value="1"/>
</dbReference>
<keyword evidence="1" id="KW-0418">Kinase</keyword>
<evidence type="ECO:0000256" key="1">
    <source>
        <dbReference type="PIRNR" id="PIRNR006221"/>
    </source>
</evidence>
<dbReference type="SUPFAM" id="SSF56112">
    <property type="entry name" value="Protein kinase-like (PK-like)"/>
    <property type="match status" value="1"/>
</dbReference>
<evidence type="ECO:0000313" key="2">
    <source>
        <dbReference type="EMBL" id="MDR6226395.1"/>
    </source>
</evidence>
<dbReference type="EMBL" id="JAVDQG010000005">
    <property type="protein sequence ID" value="MDR6226395.1"/>
    <property type="molecule type" value="Genomic_DNA"/>
</dbReference>
<dbReference type="PANTHER" id="PTHR12149">
    <property type="entry name" value="FRUCTOSAMINE 3 KINASE-RELATED PROTEIN"/>
    <property type="match status" value="1"/>
</dbReference>
<dbReference type="Gene3D" id="3.30.200.20">
    <property type="entry name" value="Phosphorylase Kinase, domain 1"/>
    <property type="match status" value="1"/>
</dbReference>
<keyword evidence="3" id="KW-1185">Reference proteome</keyword>
<evidence type="ECO:0000313" key="3">
    <source>
        <dbReference type="Proteomes" id="UP001185012"/>
    </source>
</evidence>
<keyword evidence="1" id="KW-0808">Transferase</keyword>
<dbReference type="PANTHER" id="PTHR12149:SF8">
    <property type="entry name" value="PROTEIN-RIBULOSAMINE 3-KINASE"/>
    <property type="match status" value="1"/>
</dbReference>
<dbReference type="InterPro" id="IPR011009">
    <property type="entry name" value="Kinase-like_dom_sf"/>
</dbReference>